<sequence>MDGSAEGELDDPVFGDIVHSKGSVCGYIGIIGIQNSHAAELWNSRMKVFV</sequence>
<evidence type="ECO:0000313" key="1">
    <source>
        <dbReference type="EnsemblPlants" id="PGSC0003DMT400007154"/>
    </source>
</evidence>
<name>M0ZSJ9_SOLTU</name>
<dbReference type="EnsemblPlants" id="PGSC0003DMT400007154">
    <property type="protein sequence ID" value="PGSC0003DMT400007154"/>
    <property type="gene ID" value="PGSC0003DMG400002766"/>
</dbReference>
<dbReference type="HOGENOM" id="CLU_3128003_0_0_1"/>
<dbReference type="AlphaFoldDB" id="M0ZSJ9"/>
<keyword evidence="2" id="KW-1185">Reference proteome</keyword>
<reference evidence="2" key="1">
    <citation type="journal article" date="2011" name="Nature">
        <title>Genome sequence and analysis of the tuber crop potato.</title>
        <authorList>
            <consortium name="The Potato Genome Sequencing Consortium"/>
        </authorList>
    </citation>
    <scope>NUCLEOTIDE SEQUENCE [LARGE SCALE GENOMIC DNA]</scope>
    <source>
        <strain evidence="2">cv. DM1-3 516 R44</strain>
    </source>
</reference>
<dbReference type="Gramene" id="PGSC0003DMT400007154">
    <property type="protein sequence ID" value="PGSC0003DMT400007154"/>
    <property type="gene ID" value="PGSC0003DMG400002766"/>
</dbReference>
<dbReference type="Proteomes" id="UP000011115">
    <property type="component" value="Unassembled WGS sequence"/>
</dbReference>
<dbReference type="ExpressionAtlas" id="M0ZSJ9">
    <property type="expression patterns" value="baseline"/>
</dbReference>
<accession>M0ZSJ9</accession>
<evidence type="ECO:0000313" key="2">
    <source>
        <dbReference type="Proteomes" id="UP000011115"/>
    </source>
</evidence>
<protein>
    <submittedName>
        <fullName evidence="1">Uncharacterized protein</fullName>
    </submittedName>
</protein>
<proteinExistence type="predicted"/>
<organism evidence="1 2">
    <name type="scientific">Solanum tuberosum</name>
    <name type="common">Potato</name>
    <dbReference type="NCBI Taxonomy" id="4113"/>
    <lineage>
        <taxon>Eukaryota</taxon>
        <taxon>Viridiplantae</taxon>
        <taxon>Streptophyta</taxon>
        <taxon>Embryophyta</taxon>
        <taxon>Tracheophyta</taxon>
        <taxon>Spermatophyta</taxon>
        <taxon>Magnoliopsida</taxon>
        <taxon>eudicotyledons</taxon>
        <taxon>Gunneridae</taxon>
        <taxon>Pentapetalae</taxon>
        <taxon>asterids</taxon>
        <taxon>lamiids</taxon>
        <taxon>Solanales</taxon>
        <taxon>Solanaceae</taxon>
        <taxon>Solanoideae</taxon>
        <taxon>Solaneae</taxon>
        <taxon>Solanum</taxon>
    </lineage>
</organism>
<reference evidence="1" key="2">
    <citation type="submission" date="2015-06" db="UniProtKB">
        <authorList>
            <consortium name="EnsemblPlants"/>
        </authorList>
    </citation>
    <scope>IDENTIFICATION</scope>
    <source>
        <strain evidence="1">DM1-3 516 R44</strain>
    </source>
</reference>